<dbReference type="InterPro" id="IPR033121">
    <property type="entry name" value="PEPTIDASE_A1"/>
</dbReference>
<accession>A0A2I0A3J4</accession>
<feature type="active site" evidence="6">
    <location>
        <position position="337"/>
    </location>
</feature>
<dbReference type="OrthoDB" id="775830at2759"/>
<dbReference type="PANTHER" id="PTHR47967:SF128">
    <property type="entry name" value="ASPARTIC PROTEINASE CDR1-LIKE"/>
    <property type="match status" value="1"/>
</dbReference>
<evidence type="ECO:0000256" key="5">
    <source>
        <dbReference type="ARBA" id="ARBA00023180"/>
    </source>
</evidence>
<evidence type="ECO:0000313" key="10">
    <source>
        <dbReference type="Proteomes" id="UP000236161"/>
    </source>
</evidence>
<dbReference type="GO" id="GO:0006508">
    <property type="term" value="P:proteolysis"/>
    <property type="evidence" value="ECO:0007669"/>
    <property type="project" value="UniProtKB-KW"/>
</dbReference>
<dbReference type="Pfam" id="PF14541">
    <property type="entry name" value="TAXi_C"/>
    <property type="match status" value="1"/>
</dbReference>
<feature type="signal peptide" evidence="7">
    <location>
        <begin position="1"/>
        <end position="20"/>
    </location>
</feature>
<dbReference type="PROSITE" id="PS51767">
    <property type="entry name" value="PEPTIDASE_A1"/>
    <property type="match status" value="1"/>
</dbReference>
<organism evidence="9 10">
    <name type="scientific">Apostasia shenzhenica</name>
    <dbReference type="NCBI Taxonomy" id="1088818"/>
    <lineage>
        <taxon>Eukaryota</taxon>
        <taxon>Viridiplantae</taxon>
        <taxon>Streptophyta</taxon>
        <taxon>Embryophyta</taxon>
        <taxon>Tracheophyta</taxon>
        <taxon>Spermatophyta</taxon>
        <taxon>Magnoliopsida</taxon>
        <taxon>Liliopsida</taxon>
        <taxon>Asparagales</taxon>
        <taxon>Orchidaceae</taxon>
        <taxon>Apostasioideae</taxon>
        <taxon>Apostasia</taxon>
    </lineage>
</organism>
<evidence type="ECO:0000256" key="4">
    <source>
        <dbReference type="ARBA" id="ARBA00022801"/>
    </source>
</evidence>
<feature type="active site" evidence="6">
    <location>
        <position position="123"/>
    </location>
</feature>
<evidence type="ECO:0000256" key="6">
    <source>
        <dbReference type="PIRSR" id="PIRSR601461-1"/>
    </source>
</evidence>
<dbReference type="PANTHER" id="PTHR47967">
    <property type="entry name" value="OS07G0603500 PROTEIN-RELATED"/>
    <property type="match status" value="1"/>
</dbReference>
<dbReference type="FunFam" id="2.40.70.10:FF:000031">
    <property type="entry name" value="Aspartyl protease AED1"/>
    <property type="match status" value="1"/>
</dbReference>
<dbReference type="Gene3D" id="2.40.70.10">
    <property type="entry name" value="Acid Proteases"/>
    <property type="match status" value="2"/>
</dbReference>
<evidence type="ECO:0000256" key="3">
    <source>
        <dbReference type="ARBA" id="ARBA00022750"/>
    </source>
</evidence>
<dbReference type="GO" id="GO:0005576">
    <property type="term" value="C:extracellular region"/>
    <property type="evidence" value="ECO:0007669"/>
    <property type="project" value="TreeGrafter"/>
</dbReference>
<dbReference type="EMBL" id="KZ452031">
    <property type="protein sequence ID" value="PKA50117.1"/>
    <property type="molecule type" value="Genomic_DNA"/>
</dbReference>
<dbReference type="InterPro" id="IPR032861">
    <property type="entry name" value="TAXi_N"/>
</dbReference>
<dbReference type="Proteomes" id="UP000236161">
    <property type="component" value="Unassembled WGS sequence"/>
</dbReference>
<evidence type="ECO:0000256" key="1">
    <source>
        <dbReference type="ARBA" id="ARBA00007447"/>
    </source>
</evidence>
<dbReference type="InterPro" id="IPR001461">
    <property type="entry name" value="Aspartic_peptidase_A1"/>
</dbReference>
<keyword evidence="4" id="KW-0378">Hydrolase</keyword>
<dbReference type="SUPFAM" id="SSF50630">
    <property type="entry name" value="Acid proteases"/>
    <property type="match status" value="1"/>
</dbReference>
<name>A0A2I0A3J4_9ASPA</name>
<keyword evidence="2" id="KW-0645">Protease</keyword>
<gene>
    <name evidence="9" type="primary">CDR1</name>
    <name evidence="9" type="ORF">AXF42_Ash019636</name>
</gene>
<dbReference type="Pfam" id="PF14543">
    <property type="entry name" value="TAXi_N"/>
    <property type="match status" value="1"/>
</dbReference>
<evidence type="ECO:0000259" key="8">
    <source>
        <dbReference type="PROSITE" id="PS51767"/>
    </source>
</evidence>
<feature type="chain" id="PRO_5014177724" evidence="7">
    <location>
        <begin position="21"/>
        <end position="461"/>
    </location>
</feature>
<proteinExistence type="inferred from homology"/>
<dbReference type="InterPro" id="IPR032799">
    <property type="entry name" value="TAXi_C"/>
</dbReference>
<keyword evidence="3" id="KW-0064">Aspartyl protease</keyword>
<sequence length="461" mass="48977">MASSTTPSLGLSLFIVSAAAILPMLCTGEAFSVELIPRDSPSSPLHNPDSTPFSRILAAAGSSRVRAAYFINRILKAGFSSSLSAVEAVDDLNLEITSTAGVGAYLMNFELGTPPRKMMAVADTGSDLIWVQCKPCDSICFHQNSSIFNPRDSSTYKAVSCHADYCLYLNSSARCTKTSSCHYRYGYGDGSVYDGLLASETIGLYSSGFNRPVQFPKTRFGCTHWSNGTSADLGGAAGIIGLGGGKLSLIRQMGSAIGSKFSYCLPSFLQTSATGRLNLGSAARVSGANAVSTPLIRIEEHDTYYILGLEQIIVAGHSIAVNRSLNLGGRGGNTIIDSGTTLTFVDNTTLKAVASVVASNVRLPQVKDPTEYFHLCFNVSGAAERGLPKLTFRFSGGALVVLPRENAYVQVAENTECLALIPNAVESVNIFGNIAQQNFHIGYDLENMKLTFVPVADCSKL</sequence>
<dbReference type="PRINTS" id="PR00792">
    <property type="entry name" value="PEPSIN"/>
</dbReference>
<protein>
    <submittedName>
        <fullName evidence="9">Aspartic proteinase CDR1</fullName>
    </submittedName>
</protein>
<keyword evidence="10" id="KW-1185">Reference proteome</keyword>
<dbReference type="GO" id="GO:0004190">
    <property type="term" value="F:aspartic-type endopeptidase activity"/>
    <property type="evidence" value="ECO:0007669"/>
    <property type="project" value="UniProtKB-KW"/>
</dbReference>
<keyword evidence="5" id="KW-0325">Glycoprotein</keyword>
<comment type="similarity">
    <text evidence="1">Belongs to the peptidase A1 family.</text>
</comment>
<dbReference type="CDD" id="cd05476">
    <property type="entry name" value="pepsin_A_like_plant"/>
    <property type="match status" value="1"/>
</dbReference>
<reference evidence="9 10" key="1">
    <citation type="journal article" date="2017" name="Nature">
        <title>The Apostasia genome and the evolution of orchids.</title>
        <authorList>
            <person name="Zhang G.Q."/>
            <person name="Liu K.W."/>
            <person name="Li Z."/>
            <person name="Lohaus R."/>
            <person name="Hsiao Y.Y."/>
            <person name="Niu S.C."/>
            <person name="Wang J.Y."/>
            <person name="Lin Y.C."/>
            <person name="Xu Q."/>
            <person name="Chen L.J."/>
            <person name="Yoshida K."/>
            <person name="Fujiwara S."/>
            <person name="Wang Z.W."/>
            <person name="Zhang Y.Q."/>
            <person name="Mitsuda N."/>
            <person name="Wang M."/>
            <person name="Liu G.H."/>
            <person name="Pecoraro L."/>
            <person name="Huang H.X."/>
            <person name="Xiao X.J."/>
            <person name="Lin M."/>
            <person name="Wu X.Y."/>
            <person name="Wu W.L."/>
            <person name="Chen Y.Y."/>
            <person name="Chang S.B."/>
            <person name="Sakamoto S."/>
            <person name="Ohme-Takagi M."/>
            <person name="Yagi M."/>
            <person name="Zeng S.J."/>
            <person name="Shen C.Y."/>
            <person name="Yeh C.M."/>
            <person name="Luo Y.B."/>
            <person name="Tsai W.C."/>
            <person name="Van de Peer Y."/>
            <person name="Liu Z.J."/>
        </authorList>
    </citation>
    <scope>NUCLEOTIDE SEQUENCE [LARGE SCALE GENOMIC DNA]</scope>
    <source>
        <strain evidence="10">cv. Shenzhen</strain>
        <tissue evidence="9">Stem</tissue>
    </source>
</reference>
<dbReference type="InterPro" id="IPR021109">
    <property type="entry name" value="Peptidase_aspartic_dom_sf"/>
</dbReference>
<keyword evidence="7" id="KW-0732">Signal</keyword>
<dbReference type="AlphaFoldDB" id="A0A2I0A3J4"/>
<evidence type="ECO:0000256" key="7">
    <source>
        <dbReference type="SAM" id="SignalP"/>
    </source>
</evidence>
<dbReference type="STRING" id="1088818.A0A2I0A3J4"/>
<evidence type="ECO:0000256" key="2">
    <source>
        <dbReference type="ARBA" id="ARBA00022670"/>
    </source>
</evidence>
<feature type="domain" description="Peptidase A1" evidence="8">
    <location>
        <begin position="105"/>
        <end position="453"/>
    </location>
</feature>
<evidence type="ECO:0000313" key="9">
    <source>
        <dbReference type="EMBL" id="PKA50117.1"/>
    </source>
</evidence>
<dbReference type="InterPro" id="IPR034161">
    <property type="entry name" value="Pepsin-like_plant"/>
</dbReference>
<dbReference type="InterPro" id="IPR051708">
    <property type="entry name" value="Plant_Aspart_Prot_A1"/>
</dbReference>